<sequence>MIFRISGEPHCWERVYAFFRRWREHGLIAELHDRLREQVRTRAGRNPQPSAGIVDSQSVKAAANVPAASRGYDGNKKINGRRRHIVTDTLGLLLSVHVTPADTGDRDAFQALLPVLSKKFDRLRLIWADGGYTGPVLAGAAKALNIVLEVVKRTDDTKGFRILPRRWVVERSFGWLMRSRRLARDFETTAVSAEAMVLWSMTMVMSRRLADRPRA</sequence>
<dbReference type="AlphaFoldDB" id="A0A7G7BNN7"/>
<evidence type="ECO:0000259" key="1">
    <source>
        <dbReference type="Pfam" id="PF01609"/>
    </source>
</evidence>
<protein>
    <submittedName>
        <fullName evidence="2">IS5 family transposase</fullName>
    </submittedName>
</protein>
<dbReference type="Proteomes" id="UP000515307">
    <property type="component" value="Chromosome"/>
</dbReference>
<dbReference type="InterPro" id="IPR002559">
    <property type="entry name" value="Transposase_11"/>
</dbReference>
<dbReference type="NCBIfam" id="NF033580">
    <property type="entry name" value="transpos_IS5_3"/>
    <property type="match status" value="1"/>
</dbReference>
<proteinExistence type="predicted"/>
<dbReference type="EMBL" id="CP045702">
    <property type="protein sequence ID" value="QNE76952.1"/>
    <property type="molecule type" value="Genomic_DNA"/>
</dbReference>
<organism evidence="2 3">
    <name type="scientific">Streptomyces finlayi</name>
    <dbReference type="NCBI Taxonomy" id="67296"/>
    <lineage>
        <taxon>Bacteria</taxon>
        <taxon>Bacillati</taxon>
        <taxon>Actinomycetota</taxon>
        <taxon>Actinomycetes</taxon>
        <taxon>Kitasatosporales</taxon>
        <taxon>Streptomycetaceae</taxon>
        <taxon>Streptomyces</taxon>
    </lineage>
</organism>
<accession>A0A7G7BNN7</accession>
<dbReference type="KEGG" id="sfiy:F0344_22120"/>
<dbReference type="PANTHER" id="PTHR30007">
    <property type="entry name" value="PHP DOMAIN PROTEIN"/>
    <property type="match status" value="1"/>
</dbReference>
<dbReference type="GO" id="GO:0004803">
    <property type="term" value="F:transposase activity"/>
    <property type="evidence" value="ECO:0007669"/>
    <property type="project" value="InterPro"/>
</dbReference>
<feature type="domain" description="Transposase IS4-like" evidence="1">
    <location>
        <begin position="48"/>
        <end position="202"/>
    </location>
</feature>
<keyword evidence="3" id="KW-1185">Reference proteome</keyword>
<dbReference type="Pfam" id="PF01609">
    <property type="entry name" value="DDE_Tnp_1"/>
    <property type="match status" value="1"/>
</dbReference>
<evidence type="ECO:0000313" key="2">
    <source>
        <dbReference type="EMBL" id="QNE76952.1"/>
    </source>
</evidence>
<gene>
    <name evidence="2" type="ORF">F0344_22120</name>
</gene>
<evidence type="ECO:0000313" key="3">
    <source>
        <dbReference type="Proteomes" id="UP000515307"/>
    </source>
</evidence>
<name>A0A7G7BNN7_9ACTN</name>
<reference evidence="3" key="1">
    <citation type="submission" date="2019-10" db="EMBL/GenBank/DDBJ databases">
        <title>Antimicrobial potential of Antarctic Bacteria.</title>
        <authorList>
            <person name="Benaud N."/>
            <person name="Edwards R.J."/>
            <person name="Ferrari B.C."/>
        </authorList>
    </citation>
    <scope>NUCLEOTIDE SEQUENCE [LARGE SCALE GENOMIC DNA]</scope>
    <source>
        <strain evidence="3">NBSH44</strain>
    </source>
</reference>
<dbReference type="GO" id="GO:0003677">
    <property type="term" value="F:DNA binding"/>
    <property type="evidence" value="ECO:0007669"/>
    <property type="project" value="InterPro"/>
</dbReference>
<dbReference type="GO" id="GO:0006313">
    <property type="term" value="P:DNA transposition"/>
    <property type="evidence" value="ECO:0007669"/>
    <property type="project" value="InterPro"/>
</dbReference>
<dbReference type="PANTHER" id="PTHR30007:SF0">
    <property type="entry name" value="TRANSPOSASE"/>
    <property type="match status" value="1"/>
</dbReference>